<sequence length="158" mass="18541">MIIEKLDREDLLKLTKMYAKNWLAHDGCWFLAAEKRHGLEEAIQIDKEGWIRFTVIEAKRIMKEFDISEHSGLDGLEKALQLRLYASINIQEIKRTSKTALIMKMKTCRVQEARERRNLPLFPCKEVGIEEYSRFAYTIDPRIETRVIACPPDEGNRD</sequence>
<gene>
    <name evidence="1" type="ORF">S12H4_40847</name>
</gene>
<accession>X1U925</accession>
<dbReference type="AlphaFoldDB" id="X1U925"/>
<name>X1U925_9ZZZZ</name>
<reference evidence="1" key="1">
    <citation type="journal article" date="2014" name="Front. Microbiol.">
        <title>High frequency of phylogenetically diverse reductive dehalogenase-homologous genes in deep subseafloor sedimentary metagenomes.</title>
        <authorList>
            <person name="Kawai M."/>
            <person name="Futagami T."/>
            <person name="Toyoda A."/>
            <person name="Takaki Y."/>
            <person name="Nishi S."/>
            <person name="Hori S."/>
            <person name="Arai W."/>
            <person name="Tsubouchi T."/>
            <person name="Morono Y."/>
            <person name="Uchiyama I."/>
            <person name="Ito T."/>
            <person name="Fujiyama A."/>
            <person name="Inagaki F."/>
            <person name="Takami H."/>
        </authorList>
    </citation>
    <scope>NUCLEOTIDE SEQUENCE</scope>
    <source>
        <strain evidence="1">Expedition CK06-06</strain>
    </source>
</reference>
<dbReference type="Pfam" id="PF19620">
    <property type="entry name" value="DUF6125"/>
    <property type="match status" value="1"/>
</dbReference>
<proteinExistence type="predicted"/>
<dbReference type="EMBL" id="BARW01024830">
    <property type="protein sequence ID" value="GAI96375.1"/>
    <property type="molecule type" value="Genomic_DNA"/>
</dbReference>
<feature type="non-terminal residue" evidence="1">
    <location>
        <position position="158"/>
    </location>
</feature>
<protein>
    <submittedName>
        <fullName evidence="1">Uncharacterized protein</fullName>
    </submittedName>
</protein>
<organism evidence="1">
    <name type="scientific">marine sediment metagenome</name>
    <dbReference type="NCBI Taxonomy" id="412755"/>
    <lineage>
        <taxon>unclassified sequences</taxon>
        <taxon>metagenomes</taxon>
        <taxon>ecological metagenomes</taxon>
    </lineage>
</organism>
<comment type="caution">
    <text evidence="1">The sequence shown here is derived from an EMBL/GenBank/DDBJ whole genome shotgun (WGS) entry which is preliminary data.</text>
</comment>
<evidence type="ECO:0000313" key="1">
    <source>
        <dbReference type="EMBL" id="GAI96375.1"/>
    </source>
</evidence>